<proteinExistence type="predicted"/>
<dbReference type="Proteomes" id="UP000001542">
    <property type="component" value="Unassembled WGS sequence"/>
</dbReference>
<dbReference type="AlphaFoldDB" id="A2FK17"/>
<dbReference type="KEGG" id="tva:4752512"/>
<dbReference type="VEuPathDB" id="TrichDB:TVAGG3_1018750"/>
<reference evidence="1" key="1">
    <citation type="submission" date="2006-10" db="EMBL/GenBank/DDBJ databases">
        <authorList>
            <person name="Amadeo P."/>
            <person name="Zhao Q."/>
            <person name="Wortman J."/>
            <person name="Fraser-Liggett C."/>
            <person name="Carlton J."/>
        </authorList>
    </citation>
    <scope>NUCLEOTIDE SEQUENCE</scope>
    <source>
        <strain evidence="1">G3</strain>
    </source>
</reference>
<name>A2FK17_TRIV3</name>
<dbReference type="VEuPathDB" id="TrichDB:TVAG_346280"/>
<accession>A2FK17</accession>
<dbReference type="InParanoid" id="A2FK17"/>
<dbReference type="Gene3D" id="3.90.550.50">
    <property type="match status" value="1"/>
</dbReference>
<dbReference type="OrthoDB" id="414175at2759"/>
<organism evidence="1 2">
    <name type="scientific">Trichomonas vaginalis (strain ATCC PRA-98 / G3)</name>
    <dbReference type="NCBI Taxonomy" id="412133"/>
    <lineage>
        <taxon>Eukaryota</taxon>
        <taxon>Metamonada</taxon>
        <taxon>Parabasalia</taxon>
        <taxon>Trichomonadida</taxon>
        <taxon>Trichomonadidae</taxon>
        <taxon>Trichomonas</taxon>
    </lineage>
</organism>
<evidence type="ECO:0000313" key="2">
    <source>
        <dbReference type="Proteomes" id="UP000001542"/>
    </source>
</evidence>
<reference evidence="1" key="2">
    <citation type="journal article" date="2007" name="Science">
        <title>Draft genome sequence of the sexually transmitted pathogen Trichomonas vaginalis.</title>
        <authorList>
            <person name="Carlton J.M."/>
            <person name="Hirt R.P."/>
            <person name="Silva J.C."/>
            <person name="Delcher A.L."/>
            <person name="Schatz M."/>
            <person name="Zhao Q."/>
            <person name="Wortman J.R."/>
            <person name="Bidwell S.L."/>
            <person name="Alsmark U.C.M."/>
            <person name="Besteiro S."/>
            <person name="Sicheritz-Ponten T."/>
            <person name="Noel C.J."/>
            <person name="Dacks J.B."/>
            <person name="Foster P.G."/>
            <person name="Simillion C."/>
            <person name="Van de Peer Y."/>
            <person name="Miranda-Saavedra D."/>
            <person name="Barton G.J."/>
            <person name="Westrop G.D."/>
            <person name="Mueller S."/>
            <person name="Dessi D."/>
            <person name="Fiori P.L."/>
            <person name="Ren Q."/>
            <person name="Paulsen I."/>
            <person name="Zhang H."/>
            <person name="Bastida-Corcuera F.D."/>
            <person name="Simoes-Barbosa A."/>
            <person name="Brown M.T."/>
            <person name="Hayes R.D."/>
            <person name="Mukherjee M."/>
            <person name="Okumura C.Y."/>
            <person name="Schneider R."/>
            <person name="Smith A.J."/>
            <person name="Vanacova S."/>
            <person name="Villalvazo M."/>
            <person name="Haas B.J."/>
            <person name="Pertea M."/>
            <person name="Feldblyum T.V."/>
            <person name="Utterback T.R."/>
            <person name="Shu C.L."/>
            <person name="Osoegawa K."/>
            <person name="de Jong P.J."/>
            <person name="Hrdy I."/>
            <person name="Horvathova L."/>
            <person name="Zubacova Z."/>
            <person name="Dolezal P."/>
            <person name="Malik S.B."/>
            <person name="Logsdon J.M. Jr."/>
            <person name="Henze K."/>
            <person name="Gupta A."/>
            <person name="Wang C.C."/>
            <person name="Dunne R.L."/>
            <person name="Upcroft J.A."/>
            <person name="Upcroft P."/>
            <person name="White O."/>
            <person name="Salzberg S.L."/>
            <person name="Tang P."/>
            <person name="Chiu C.-H."/>
            <person name="Lee Y.-S."/>
            <person name="Embley T.M."/>
            <person name="Coombs G.H."/>
            <person name="Mottram J.C."/>
            <person name="Tachezy J."/>
            <person name="Fraser-Liggett C.M."/>
            <person name="Johnson P.J."/>
        </authorList>
    </citation>
    <scope>NUCLEOTIDE SEQUENCE [LARGE SCALE GENOMIC DNA]</scope>
    <source>
        <strain evidence="1">G3</strain>
    </source>
</reference>
<gene>
    <name evidence="1" type="ORF">TVAG_346280</name>
</gene>
<evidence type="ECO:0000313" key="1">
    <source>
        <dbReference type="EMBL" id="EAX94764.1"/>
    </source>
</evidence>
<keyword evidence="2" id="KW-1185">Reference proteome</keyword>
<protein>
    <submittedName>
        <fullName evidence="1">Uncharacterized protein</fullName>
    </submittedName>
</protein>
<sequence>MILFFLSLARADDFYSGHLFVVTATKDNAEERLNDLAKSWFKRVPEVHIYIDEISYQLADRLTKENPRCKMIFHQMPESSPFLIGSGYDSPLSRSRIRNLFVLKDIYEKYKSKRWFVILEDQSYLVPSKYAYTFNWKDSNKPEIWGHSTYFFDSNYRFFDKDQTRLFYDVHGGVTISIKLLEMMYNNIDTIANMYASPLIEEEIKLSALASYSYSEFYKEVPYHMSWIFCPSDMEQIQRERPNIGRDVISFANMGKKLTTLYNGNVAEWSDREGKPLQAGFDKYVGQQLTMTYPEPGAYIKFTFGYSIEALGVRNYNTGPIKPVFDDMDEKNPSFYTQNFENFNVTYECDDSLEDGELVSNGDHPFNTETIVVSIKCPNPSDTMFYKENQTPTILNVTTNWL</sequence>
<dbReference type="RefSeq" id="XP_001307694.1">
    <property type="nucleotide sequence ID" value="XM_001307693.1"/>
</dbReference>
<dbReference type="EMBL" id="DS113839">
    <property type="protein sequence ID" value="EAX94764.1"/>
    <property type="molecule type" value="Genomic_DNA"/>
</dbReference>